<keyword evidence="5 9" id="KW-0418">Kinase</keyword>
<name>A0ABY4TL40_9ACTN</name>
<evidence type="ECO:0000256" key="3">
    <source>
        <dbReference type="ARBA" id="ARBA00022679"/>
    </source>
</evidence>
<evidence type="ECO:0000256" key="6">
    <source>
        <dbReference type="ARBA" id="ARBA00022840"/>
    </source>
</evidence>
<dbReference type="Gene3D" id="3.30.200.20">
    <property type="entry name" value="Phosphorylase Kinase, domain 1"/>
    <property type="match status" value="1"/>
</dbReference>
<dbReference type="PROSITE" id="PS00107">
    <property type="entry name" value="PROTEIN_KINASE_ATP"/>
    <property type="match status" value="1"/>
</dbReference>
<dbReference type="InterPro" id="IPR017441">
    <property type="entry name" value="Protein_kinase_ATP_BS"/>
</dbReference>
<dbReference type="EC" id="2.7.11.1" evidence="1"/>
<dbReference type="EMBL" id="CP095474">
    <property type="protein sequence ID" value="URN18406.1"/>
    <property type="molecule type" value="Genomic_DNA"/>
</dbReference>
<keyword evidence="3" id="KW-0808">Transferase</keyword>
<feature type="non-terminal residue" evidence="9">
    <location>
        <position position="292"/>
    </location>
</feature>
<evidence type="ECO:0000256" key="5">
    <source>
        <dbReference type="ARBA" id="ARBA00022777"/>
    </source>
</evidence>
<evidence type="ECO:0000259" key="8">
    <source>
        <dbReference type="PROSITE" id="PS50011"/>
    </source>
</evidence>
<evidence type="ECO:0000313" key="10">
    <source>
        <dbReference type="Proteomes" id="UP001056383"/>
    </source>
</evidence>
<evidence type="ECO:0000256" key="2">
    <source>
        <dbReference type="ARBA" id="ARBA00022527"/>
    </source>
</evidence>
<keyword evidence="4 7" id="KW-0547">Nucleotide-binding</keyword>
<dbReference type="InterPro" id="IPR011009">
    <property type="entry name" value="Kinase-like_dom_sf"/>
</dbReference>
<evidence type="ECO:0000256" key="4">
    <source>
        <dbReference type="ARBA" id="ARBA00022741"/>
    </source>
</evidence>
<evidence type="ECO:0000313" key="9">
    <source>
        <dbReference type="EMBL" id="URN18406.1"/>
    </source>
</evidence>
<dbReference type="SMART" id="SM00220">
    <property type="entry name" value="S_TKc"/>
    <property type="match status" value="1"/>
</dbReference>
<reference evidence="9" key="1">
    <citation type="submission" date="2022-04" db="EMBL/GenBank/DDBJ databases">
        <title>Systematic whole-genome sequencing reveals an unexpected diversity among actinomycetoma pathogens and provides insights into their antibacterial susceptibilities.</title>
        <authorList>
            <person name="Watson A.K."/>
            <person name="Kepplinger B."/>
            <person name="Bakhiet S.M."/>
            <person name="Mhmoud N.A."/>
            <person name="Chapman J."/>
            <person name="Allenby N."/>
            <person name="Mickiewicz K."/>
            <person name="Goodfellow M."/>
            <person name="Fahal A.H."/>
            <person name="Errington J."/>
        </authorList>
    </citation>
    <scope>NUCLEOTIDE SEQUENCE</scope>
    <source>
        <strain evidence="9">SD 504</strain>
    </source>
</reference>
<keyword evidence="6 7" id="KW-0067">ATP-binding</keyword>
<accession>A0ABY4TL40</accession>
<dbReference type="GO" id="GO:0004674">
    <property type="term" value="F:protein serine/threonine kinase activity"/>
    <property type="evidence" value="ECO:0007669"/>
    <property type="project" value="UniProtKB-KW"/>
</dbReference>
<dbReference type="Gene3D" id="1.10.510.10">
    <property type="entry name" value="Transferase(Phosphotransferase) domain 1"/>
    <property type="match status" value="1"/>
</dbReference>
<keyword evidence="10" id="KW-1185">Reference proteome</keyword>
<gene>
    <name evidence="9" type="ORF">MW084_23415</name>
</gene>
<organism evidence="9 10">
    <name type="scientific">Streptomyces sudanensis</name>
    <dbReference type="NCBI Taxonomy" id="436397"/>
    <lineage>
        <taxon>Bacteria</taxon>
        <taxon>Bacillati</taxon>
        <taxon>Actinomycetota</taxon>
        <taxon>Actinomycetes</taxon>
        <taxon>Kitasatosporales</taxon>
        <taxon>Streptomycetaceae</taxon>
        <taxon>Streptomyces</taxon>
    </lineage>
</organism>
<dbReference type="SUPFAM" id="SSF56112">
    <property type="entry name" value="Protein kinase-like (PK-like)"/>
    <property type="match status" value="1"/>
</dbReference>
<dbReference type="Pfam" id="PF00069">
    <property type="entry name" value="Pkinase"/>
    <property type="match status" value="1"/>
</dbReference>
<dbReference type="PANTHER" id="PTHR43289:SF6">
    <property type="entry name" value="SERINE_THREONINE-PROTEIN KINASE NEKL-3"/>
    <property type="match status" value="1"/>
</dbReference>
<dbReference type="RefSeq" id="WP_275563772.1">
    <property type="nucleotide sequence ID" value="NZ_CP095474.1"/>
</dbReference>
<protein>
    <recommendedName>
        <fullName evidence="1">non-specific serine/threonine protein kinase</fullName>
        <ecNumber evidence="1">2.7.11.1</ecNumber>
    </recommendedName>
</protein>
<dbReference type="PROSITE" id="PS50011">
    <property type="entry name" value="PROTEIN_KINASE_DOM"/>
    <property type="match status" value="1"/>
</dbReference>
<evidence type="ECO:0000256" key="7">
    <source>
        <dbReference type="PROSITE-ProRule" id="PRU10141"/>
    </source>
</evidence>
<sequence>MAETRLIHGRYRLLEVIGRGGMGEVWRATDESLGRGVAVKCLKPPWPPQDPDSLHVLRERFRREARVAASLQHRGVTVVHDFGEADGTLYLVMELLEGRDLSRLLEDNAKRPLPVHEVVDIGEQIADALAYTHGRGIVHRDLKPANIVRLADGTVKICDFGIARLGAGIAASSRLTGTGIAMGTPHYMSPEQISGAPVDHRSDLYSLGCVLYEIATGAPPFDHDDPWAIIIGHRDTPPEPPSLRRADLPPPFERIVLDLLAKTPGARPADADDLRRRIAGARRAALPAGIPH</sequence>
<proteinExistence type="predicted"/>
<dbReference type="PANTHER" id="PTHR43289">
    <property type="entry name" value="MITOGEN-ACTIVATED PROTEIN KINASE KINASE KINASE 20-RELATED"/>
    <property type="match status" value="1"/>
</dbReference>
<dbReference type="CDD" id="cd14014">
    <property type="entry name" value="STKc_PknB_like"/>
    <property type="match status" value="1"/>
</dbReference>
<dbReference type="InterPro" id="IPR000719">
    <property type="entry name" value="Prot_kinase_dom"/>
</dbReference>
<feature type="binding site" evidence="7">
    <location>
        <position position="40"/>
    </location>
    <ligand>
        <name>ATP</name>
        <dbReference type="ChEBI" id="CHEBI:30616"/>
    </ligand>
</feature>
<keyword evidence="2 9" id="KW-0723">Serine/threonine-protein kinase</keyword>
<evidence type="ECO:0000256" key="1">
    <source>
        <dbReference type="ARBA" id="ARBA00012513"/>
    </source>
</evidence>
<dbReference type="Proteomes" id="UP001056383">
    <property type="component" value="Chromosome"/>
</dbReference>
<feature type="domain" description="Protein kinase" evidence="8">
    <location>
        <begin position="11"/>
        <end position="292"/>
    </location>
</feature>